<sequence>MTIYIRCKQLWQIAIAFVATSGVIFSWNSAVAQIVPDKTLGTESSVVTPNVDIKGLPSDRIDGGAIRGANLFHSFQEFGIREGRGAYFSNPAGIENIFSRVTGNNSSNINGKLGVLGNANLFLLNPNGIIFGPNASLDIGGSFVGSTANSLNFGNGQQFSATNPTAPPLLTVTVPLGVQFNQAQPSAIVNSGNLLAGTGQNLTLLGGTVVSTGQLSAPGGQVAVAAVPGGSVVKLSPSGQLLNIDTSSSVVSVGSSPLTELLRSVDEKSHPGLTVNSNGQVELTGSGLPVVDGDVVARNVTAKTATLTANHNLTLAESQLGTTGDLNLLAGDTVRVRDSVANPFVAQAGGKLLVQGRQGVDIFALNNSSSGLISGGDMVLRSLNTVGGDAHYWAGGNFRIEKLDGSLGGLFSPYDPIIRASGDVSFASYTGASLHILAGGSVTIPGTVTITGADTTNGLSKETVTLSDGKQITIDGKGSRTLDIRAGTTDFGTVGLTPNPISGIVNPSFGSVPTSANIRIGSINIQRDQGDGQVFLTNQFQPNNLQGSIEITGGINIGKSFISVLAFGDPVTIDAKGGVTIGNIITGIGSGIGGDVKILGERNITTAGIVSLIDANGSGNGGDISLISRSGTINTKGKIVSSGTNGNSGNIFLKARGNITIENEVTSRILGTRQGTETAGKIEITSESGNIINLSLEAIPPTTPVLDISGPPLIQQITSSTPNGTGGNIKLNAPQGSITTTGWTISAKSDKGVAGNVTLTAGRDIRSGNIEASSNSSSGDQKALSTITLNSSAGSVFIDGVKLSTTNTGTDYAGIININGKNIQITNNSKIESRGVDGLVFIGIDVENKVTADNVTIKNSTIDAIRNVESDLKPIKKDDGIQIASNGGIQIEGSNLSTTLKTTKSKLRSSGSITLDAKGSVSLSNGAQLRVNTAGQGDAGKISIKAEQLSLRENSGLIGDVDPNGNGNGASVNLDVTGEILLEGDKDGGFSGTGESTRITVGILAEKEQQGEGKGGEIKINAGSLVLKNGAIIKNSTQGKGDAGPISVDATKEVNISGSVAGSGFPSGFFTSTSTDGKAGDITVKTGKFTIACGAALSARTTGNGQGGTITVNANSFEAIDGGQLVTTTSGSGQAGSIIVNATDQVTISGNDPNYSDRIAKFPKVIDKRVANDIKEGSASGLFANTTENSTGKGGDISISIPTGSLFVTNGAQLRAFTNGKGDAGNITINAGDTVTFDNAFAFATVEESGIGKGGDISISIPTGSLFISNGAQLQALTRGRGNAGNVIINAGDTVSFDRGYAITKVEGNVQTQDGQKRQGGDITITTGSLSVTNGAQLQALTQGRGNAGNITIKARDISFVGTSGNGLFPSAALVEVDKNAVGNAGNIDITTDSLSITNGARLFADTQGQGNAGIIQINATGSVKISGSNSINGRPSGLFTSTNPKSTGAGGDITIGNIIKPNLFHISDGAVLSASTSNNDKAGNITVNANRFEAINGGQLITTTSSTGAAGTITVNAGRRVTISGRDATFAERRSKLTLRNLPVENLPVNSESEVFSGFFVRSGGSGQAGNIEINSPIVLLDNQGRLDANSNSQPGGNITLNKGNLLLLRRNSLITTSAGAGNGGNIEIKYPKGFIIAGFGRNNDIVANAFTGAGGKVTIKALGTVNIRALKKDELERQLRLSSNTSPEKLDPQELPTNDITAISQARGPDLQGTVNLNAPDVEPTRGTIQLPEDLGDSSKLIANSCPVGVQSAASRFVVTGRGGLPPNPGSVLSTDTFLGSAANAPSGKNATASTSIPPQEAQGVEIGPRGEIILTARPSTLTPHTPWQRLTGCYGK</sequence>
<feature type="domain" description="Filamentous haemagglutinin FhaB/tRNA nuclease CdiA-like TPS" evidence="2">
    <location>
        <begin position="41"/>
        <end position="154"/>
    </location>
</feature>
<dbReference type="InterPro" id="IPR008638">
    <property type="entry name" value="FhaB/CdiA-like_TPS"/>
</dbReference>
<evidence type="ECO:0000313" key="3">
    <source>
        <dbReference type="EMBL" id="NMG19971.1"/>
    </source>
</evidence>
<feature type="region of interest" description="Disordered" evidence="1">
    <location>
        <begin position="1785"/>
        <end position="1805"/>
    </location>
</feature>
<organism evidence="3 4">
    <name type="scientific">Brasilonema bromeliae SPC951</name>
    <dbReference type="NCBI Taxonomy" id="385972"/>
    <lineage>
        <taxon>Bacteria</taxon>
        <taxon>Bacillati</taxon>
        <taxon>Cyanobacteriota</taxon>
        <taxon>Cyanophyceae</taxon>
        <taxon>Nostocales</taxon>
        <taxon>Scytonemataceae</taxon>
        <taxon>Brasilonema</taxon>
        <taxon>Bromeliae group (in: Brasilonema)</taxon>
    </lineage>
</organism>
<protein>
    <recommendedName>
        <fullName evidence="2">Filamentous haemagglutinin FhaB/tRNA nuclease CdiA-like TPS domain-containing protein</fullName>
    </recommendedName>
</protein>
<dbReference type="SUPFAM" id="SSF51126">
    <property type="entry name" value="Pectin lyase-like"/>
    <property type="match status" value="5"/>
</dbReference>
<dbReference type="EMBL" id="QMEB01000068">
    <property type="protein sequence ID" value="NMG19971.1"/>
    <property type="molecule type" value="Genomic_DNA"/>
</dbReference>
<accession>A0ABX1P6J0</accession>
<keyword evidence="4" id="KW-1185">Reference proteome</keyword>
<name>A0ABX1P6J0_9CYAN</name>
<reference evidence="3 4" key="1">
    <citation type="submission" date="2018-06" db="EMBL/GenBank/DDBJ databases">
        <title>Comparative genomics of Brasilonema spp. strains.</title>
        <authorList>
            <person name="Alvarenga D.O."/>
            <person name="Fiore M.F."/>
            <person name="Varani A.M."/>
        </authorList>
    </citation>
    <scope>NUCLEOTIDE SEQUENCE [LARGE SCALE GENOMIC DNA]</scope>
    <source>
        <strain evidence="3 4">SPC951</strain>
    </source>
</reference>
<evidence type="ECO:0000256" key="1">
    <source>
        <dbReference type="SAM" id="MobiDB-lite"/>
    </source>
</evidence>
<proteinExistence type="predicted"/>
<comment type="caution">
    <text evidence="3">The sequence shown here is derived from an EMBL/GenBank/DDBJ whole genome shotgun (WGS) entry which is preliminary data.</text>
</comment>
<dbReference type="Gene3D" id="2.160.20.10">
    <property type="entry name" value="Single-stranded right-handed beta-helix, Pectin lyase-like"/>
    <property type="match status" value="4"/>
</dbReference>
<dbReference type="InterPro" id="IPR011050">
    <property type="entry name" value="Pectin_lyase_fold/virulence"/>
</dbReference>
<dbReference type="Proteomes" id="UP000718564">
    <property type="component" value="Unassembled WGS sequence"/>
</dbReference>
<dbReference type="RefSeq" id="WP_169155233.1">
    <property type="nucleotide sequence ID" value="NZ_CAWPJE010000042.1"/>
</dbReference>
<dbReference type="Pfam" id="PF05860">
    <property type="entry name" value="TPS"/>
    <property type="match status" value="1"/>
</dbReference>
<feature type="compositionally biased region" description="Polar residues" evidence="1">
    <location>
        <begin position="1789"/>
        <end position="1800"/>
    </location>
</feature>
<dbReference type="SMART" id="SM00912">
    <property type="entry name" value="Haemagg_act"/>
    <property type="match status" value="1"/>
</dbReference>
<evidence type="ECO:0000259" key="2">
    <source>
        <dbReference type="SMART" id="SM00912"/>
    </source>
</evidence>
<evidence type="ECO:0000313" key="4">
    <source>
        <dbReference type="Proteomes" id="UP000718564"/>
    </source>
</evidence>
<gene>
    <name evidence="3" type="ORF">DP116_11070</name>
</gene>
<dbReference type="InterPro" id="IPR012334">
    <property type="entry name" value="Pectin_lyas_fold"/>
</dbReference>
<dbReference type="NCBIfam" id="TIGR01901">
    <property type="entry name" value="adhes_NPXG"/>
    <property type="match status" value="1"/>
</dbReference>